<comment type="caution">
    <text evidence="1">The sequence shown here is derived from an EMBL/GenBank/DDBJ whole genome shotgun (WGS) entry which is preliminary data.</text>
</comment>
<evidence type="ECO:0000313" key="1">
    <source>
        <dbReference type="EMBL" id="TYK45100.1"/>
    </source>
</evidence>
<accession>A0A5D3FBI4</accession>
<sequence>MARAGVERRPPVLPSHAFVLDAQGLALLAARNRMMRAVLVAAAEDGFVPVISVLTLAEQHYSASSPAFDYALSVVTVVDATRAVAERAAQLLAETSLDGHENLIDAFVVATASFAEVAAKVASSDGSHIPPLCKAATAITGRSVAVVRL</sequence>
<protein>
    <submittedName>
        <fullName evidence="1">Type II toxin-antitoxin system VapC family toxin</fullName>
    </submittedName>
</protein>
<name>A0A5D3FBI4_9ACTN</name>
<reference evidence="1 2" key="1">
    <citation type="submission" date="2019-08" db="EMBL/GenBank/DDBJ databases">
        <title>Actinomadura sp. nov. CYP1-5 isolated from mountain soil.</title>
        <authorList>
            <person name="Songsumanus A."/>
            <person name="Kuncharoen N."/>
            <person name="Kudo T."/>
            <person name="Yuki M."/>
            <person name="Igarashi Y."/>
            <person name="Tanasupawat S."/>
        </authorList>
    </citation>
    <scope>NUCLEOTIDE SEQUENCE [LARGE SCALE GENOMIC DNA]</scope>
    <source>
        <strain evidence="1 2">CYP1-5</strain>
    </source>
</reference>
<dbReference type="Proteomes" id="UP000323505">
    <property type="component" value="Unassembled WGS sequence"/>
</dbReference>
<proteinExistence type="predicted"/>
<dbReference type="SUPFAM" id="SSF88723">
    <property type="entry name" value="PIN domain-like"/>
    <property type="match status" value="1"/>
</dbReference>
<dbReference type="EMBL" id="VSRQ01000007">
    <property type="protein sequence ID" value="TYK45100.1"/>
    <property type="molecule type" value="Genomic_DNA"/>
</dbReference>
<dbReference type="AlphaFoldDB" id="A0A5D3FBI4"/>
<organism evidence="1 2">
    <name type="scientific">Actinomadura decatromicini</name>
    <dbReference type="NCBI Taxonomy" id="2604572"/>
    <lineage>
        <taxon>Bacteria</taxon>
        <taxon>Bacillati</taxon>
        <taxon>Actinomycetota</taxon>
        <taxon>Actinomycetes</taxon>
        <taxon>Streptosporangiales</taxon>
        <taxon>Thermomonosporaceae</taxon>
        <taxon>Actinomadura</taxon>
    </lineage>
</organism>
<evidence type="ECO:0000313" key="2">
    <source>
        <dbReference type="Proteomes" id="UP000323505"/>
    </source>
</evidence>
<keyword evidence="2" id="KW-1185">Reference proteome</keyword>
<gene>
    <name evidence="1" type="ORF">FXF68_30935</name>
</gene>
<dbReference type="InterPro" id="IPR029060">
    <property type="entry name" value="PIN-like_dom_sf"/>
</dbReference>